<evidence type="ECO:0000313" key="2">
    <source>
        <dbReference type="Proteomes" id="UP000824533"/>
    </source>
</evidence>
<name>A0ACC1DE24_9NEOP</name>
<proteinExistence type="predicted"/>
<gene>
    <name evidence="1" type="ORF">K1T71_001562</name>
</gene>
<comment type="caution">
    <text evidence="1">The sequence shown here is derived from an EMBL/GenBank/DDBJ whole genome shotgun (WGS) entry which is preliminary data.</text>
</comment>
<sequence length="70" mass="7168">MSLVCNVSGELARVGPSFVVEPPSLVQFAVGAGATLRCVAAGEPPPAITWLTDDGTPLEDAPGLRFDLST</sequence>
<reference evidence="1 2" key="1">
    <citation type="journal article" date="2021" name="Front. Genet.">
        <title>Chromosome-Level Genome Assembly Reveals Significant Gene Expansion in the Toll and IMD Signaling Pathways of Dendrolimus kikuchii.</title>
        <authorList>
            <person name="Zhou J."/>
            <person name="Wu P."/>
            <person name="Xiong Z."/>
            <person name="Liu N."/>
            <person name="Zhao N."/>
            <person name="Ji M."/>
            <person name="Qiu Y."/>
            <person name="Yang B."/>
        </authorList>
    </citation>
    <scope>NUCLEOTIDE SEQUENCE [LARGE SCALE GENOMIC DNA]</scope>
    <source>
        <strain evidence="1">Ann1</strain>
    </source>
</reference>
<accession>A0ACC1DE24</accession>
<protein>
    <submittedName>
        <fullName evidence="1">Uncharacterized protein</fullName>
    </submittedName>
</protein>
<organism evidence="1 2">
    <name type="scientific">Dendrolimus kikuchii</name>
    <dbReference type="NCBI Taxonomy" id="765133"/>
    <lineage>
        <taxon>Eukaryota</taxon>
        <taxon>Metazoa</taxon>
        <taxon>Ecdysozoa</taxon>
        <taxon>Arthropoda</taxon>
        <taxon>Hexapoda</taxon>
        <taxon>Insecta</taxon>
        <taxon>Pterygota</taxon>
        <taxon>Neoptera</taxon>
        <taxon>Endopterygota</taxon>
        <taxon>Lepidoptera</taxon>
        <taxon>Glossata</taxon>
        <taxon>Ditrysia</taxon>
        <taxon>Bombycoidea</taxon>
        <taxon>Lasiocampidae</taxon>
        <taxon>Dendrolimus</taxon>
    </lineage>
</organism>
<dbReference type="EMBL" id="CM034389">
    <property type="protein sequence ID" value="KAJ0182193.1"/>
    <property type="molecule type" value="Genomic_DNA"/>
</dbReference>
<dbReference type="Proteomes" id="UP000824533">
    <property type="component" value="Linkage Group LG03"/>
</dbReference>
<evidence type="ECO:0000313" key="1">
    <source>
        <dbReference type="EMBL" id="KAJ0182193.1"/>
    </source>
</evidence>
<keyword evidence="2" id="KW-1185">Reference proteome</keyword>